<dbReference type="OrthoDB" id="4781at2759"/>
<reference evidence="2 3" key="1">
    <citation type="journal article" date="2014" name="PLoS Genet.">
        <title>Analysis of the Phlebiopsis gigantea genome, transcriptome and secretome provides insight into its pioneer colonization strategies of wood.</title>
        <authorList>
            <person name="Hori C."/>
            <person name="Ishida T."/>
            <person name="Igarashi K."/>
            <person name="Samejima M."/>
            <person name="Suzuki H."/>
            <person name="Master E."/>
            <person name="Ferreira P."/>
            <person name="Ruiz-Duenas F.J."/>
            <person name="Held B."/>
            <person name="Canessa P."/>
            <person name="Larrondo L.F."/>
            <person name="Schmoll M."/>
            <person name="Druzhinina I.S."/>
            <person name="Kubicek C.P."/>
            <person name="Gaskell J.A."/>
            <person name="Kersten P."/>
            <person name="St John F."/>
            <person name="Glasner J."/>
            <person name="Sabat G."/>
            <person name="Splinter BonDurant S."/>
            <person name="Syed K."/>
            <person name="Yadav J."/>
            <person name="Mgbeahuruike A.C."/>
            <person name="Kovalchuk A."/>
            <person name="Asiegbu F.O."/>
            <person name="Lackner G."/>
            <person name="Hoffmeister D."/>
            <person name="Rencoret J."/>
            <person name="Gutierrez A."/>
            <person name="Sun H."/>
            <person name="Lindquist E."/>
            <person name="Barry K."/>
            <person name="Riley R."/>
            <person name="Grigoriev I.V."/>
            <person name="Henrissat B."/>
            <person name="Kues U."/>
            <person name="Berka R.M."/>
            <person name="Martinez A.T."/>
            <person name="Covert S.F."/>
            <person name="Blanchette R.A."/>
            <person name="Cullen D."/>
        </authorList>
    </citation>
    <scope>NUCLEOTIDE SEQUENCE [LARGE SCALE GENOMIC DNA]</scope>
    <source>
        <strain evidence="2 3">11061_1 CR5-6</strain>
    </source>
</reference>
<feature type="region of interest" description="Disordered" evidence="1">
    <location>
        <begin position="1"/>
        <end position="20"/>
    </location>
</feature>
<dbReference type="AlphaFoldDB" id="A0A0C3RRV6"/>
<keyword evidence="3" id="KW-1185">Reference proteome</keyword>
<accession>A0A0C3RRV6</accession>
<evidence type="ECO:0000256" key="1">
    <source>
        <dbReference type="SAM" id="MobiDB-lite"/>
    </source>
</evidence>
<protein>
    <submittedName>
        <fullName evidence="2">Glycoside hydrolase family 16 protein</fullName>
    </submittedName>
</protein>
<dbReference type="HOGENOM" id="CLU_1390689_0_0_1"/>
<proteinExistence type="predicted"/>
<dbReference type="Proteomes" id="UP000053257">
    <property type="component" value="Unassembled WGS sequence"/>
</dbReference>
<dbReference type="GO" id="GO:0016787">
    <property type="term" value="F:hydrolase activity"/>
    <property type="evidence" value="ECO:0007669"/>
    <property type="project" value="UniProtKB-KW"/>
</dbReference>
<dbReference type="EMBL" id="KN840644">
    <property type="protein sequence ID" value="KIP02921.1"/>
    <property type="molecule type" value="Genomic_DNA"/>
</dbReference>
<sequence length="196" mass="21216">MITCSLPPSEDTFRPRRRIRGSPSVGADVRLWALYVEESAAHEAADHFSARGARVFLDPAQGQHNDSTSSVSLPPIQAQHPYRAAVQRARTVLRGRARRSEILHHNGSDTELVLEAISGGGRATAQYDQQIHLILDLAVGGTSGAFPDGVGRQAVARHVASAAVLLGIAEAQKVWVHAHARRRRAVWALGARVHNL</sequence>
<evidence type="ECO:0000313" key="2">
    <source>
        <dbReference type="EMBL" id="KIP02921.1"/>
    </source>
</evidence>
<name>A0A0C3RRV6_PHLG1</name>
<keyword evidence="2" id="KW-0378">Hydrolase</keyword>
<gene>
    <name evidence="2" type="ORF">PHLGIDRAFT_130453</name>
</gene>
<organism evidence="2 3">
    <name type="scientific">Phlebiopsis gigantea (strain 11061_1 CR5-6)</name>
    <name type="common">White-rot fungus</name>
    <name type="synonym">Peniophora gigantea</name>
    <dbReference type="NCBI Taxonomy" id="745531"/>
    <lineage>
        <taxon>Eukaryota</taxon>
        <taxon>Fungi</taxon>
        <taxon>Dikarya</taxon>
        <taxon>Basidiomycota</taxon>
        <taxon>Agaricomycotina</taxon>
        <taxon>Agaricomycetes</taxon>
        <taxon>Polyporales</taxon>
        <taxon>Phanerochaetaceae</taxon>
        <taxon>Phlebiopsis</taxon>
    </lineage>
</organism>
<evidence type="ECO:0000313" key="3">
    <source>
        <dbReference type="Proteomes" id="UP000053257"/>
    </source>
</evidence>